<dbReference type="AlphaFoldDB" id="T0QP51"/>
<keyword evidence="2" id="KW-1185">Reference proteome</keyword>
<dbReference type="Pfam" id="PF10294">
    <property type="entry name" value="Methyltransf_16"/>
    <property type="match status" value="1"/>
</dbReference>
<gene>
    <name evidence="1" type="ORF">SDRG_05940</name>
</gene>
<dbReference type="InterPro" id="IPR029063">
    <property type="entry name" value="SAM-dependent_MTases_sf"/>
</dbReference>
<evidence type="ECO:0000313" key="1">
    <source>
        <dbReference type="EMBL" id="EQC36486.1"/>
    </source>
</evidence>
<dbReference type="PANTHER" id="PTHR14614">
    <property type="entry name" value="HEPATOCELLULAR CARCINOMA-ASSOCIATED ANTIGEN"/>
    <property type="match status" value="1"/>
</dbReference>
<dbReference type="EMBL" id="JH767147">
    <property type="protein sequence ID" value="EQC36486.1"/>
    <property type="molecule type" value="Genomic_DNA"/>
</dbReference>
<dbReference type="PANTHER" id="PTHR14614:SF123">
    <property type="entry name" value="OS04G0645500 PROTEIN"/>
    <property type="match status" value="1"/>
</dbReference>
<protein>
    <submittedName>
        <fullName evidence="1">Uncharacterized protein</fullName>
    </submittedName>
</protein>
<name>T0QP51_SAPDV</name>
<reference evidence="1 2" key="1">
    <citation type="submission" date="2012-04" db="EMBL/GenBank/DDBJ databases">
        <title>The Genome Sequence of Saprolegnia declina VS20.</title>
        <authorList>
            <consortium name="The Broad Institute Genome Sequencing Platform"/>
            <person name="Russ C."/>
            <person name="Nusbaum C."/>
            <person name="Tyler B."/>
            <person name="van West P."/>
            <person name="Dieguez-Uribeondo J."/>
            <person name="de Bruijn I."/>
            <person name="Tripathy S."/>
            <person name="Jiang R."/>
            <person name="Young S.K."/>
            <person name="Zeng Q."/>
            <person name="Gargeya S."/>
            <person name="Fitzgerald M."/>
            <person name="Haas B."/>
            <person name="Abouelleil A."/>
            <person name="Alvarado L."/>
            <person name="Arachchi H.M."/>
            <person name="Berlin A."/>
            <person name="Chapman S.B."/>
            <person name="Goldberg J."/>
            <person name="Griggs A."/>
            <person name="Gujja S."/>
            <person name="Hansen M."/>
            <person name="Howarth C."/>
            <person name="Imamovic A."/>
            <person name="Larimer J."/>
            <person name="McCowen C."/>
            <person name="Montmayeur A."/>
            <person name="Murphy C."/>
            <person name="Neiman D."/>
            <person name="Pearson M."/>
            <person name="Priest M."/>
            <person name="Roberts A."/>
            <person name="Saif S."/>
            <person name="Shea T."/>
            <person name="Sisk P."/>
            <person name="Sykes S."/>
            <person name="Wortman J."/>
            <person name="Nusbaum C."/>
            <person name="Birren B."/>
        </authorList>
    </citation>
    <scope>NUCLEOTIDE SEQUENCE [LARGE SCALE GENOMIC DNA]</scope>
    <source>
        <strain evidence="1 2">VS20</strain>
    </source>
</reference>
<sequence length="257" mass="28426">MNILDVIRGGATDAHVRGGSPKLGPVMRSLSWRDKYINQAEFAVPLNGARTLRIKQLPNGETTGLGTGLTVWPAAVVLLQYLVHRYGHLGCKRVVELGCGTGAVGLAAAMLGGRVVLTDQAQVQFLMRENAALNNVSVELCEYDWGKPLVGPLATPVDLVLISDCILPKLYPIEPLVSAIDLLCGPWTRVLISFEYRYFPAFDPKARFCALLDTVGLELRTIPLTEQHPSYHVEDIELWEIARMRSRRRPILETRDA</sequence>
<proteinExistence type="predicted"/>
<dbReference type="CDD" id="cd02440">
    <property type="entry name" value="AdoMet_MTases"/>
    <property type="match status" value="1"/>
</dbReference>
<dbReference type="STRING" id="1156394.T0QP51"/>
<dbReference type="InParanoid" id="T0QP51"/>
<evidence type="ECO:0000313" key="2">
    <source>
        <dbReference type="Proteomes" id="UP000030762"/>
    </source>
</evidence>
<dbReference type="OMA" id="HIARENV"/>
<dbReference type="RefSeq" id="XP_008609907.1">
    <property type="nucleotide sequence ID" value="XM_008611685.1"/>
</dbReference>
<organism evidence="1 2">
    <name type="scientific">Saprolegnia diclina (strain VS20)</name>
    <dbReference type="NCBI Taxonomy" id="1156394"/>
    <lineage>
        <taxon>Eukaryota</taxon>
        <taxon>Sar</taxon>
        <taxon>Stramenopiles</taxon>
        <taxon>Oomycota</taxon>
        <taxon>Saprolegniomycetes</taxon>
        <taxon>Saprolegniales</taxon>
        <taxon>Saprolegniaceae</taxon>
        <taxon>Saprolegnia</taxon>
    </lineage>
</organism>
<accession>T0QP51</accession>
<dbReference type="OrthoDB" id="413520at2759"/>
<dbReference type="InterPro" id="IPR019410">
    <property type="entry name" value="Methyltransf_16"/>
</dbReference>
<dbReference type="Proteomes" id="UP000030762">
    <property type="component" value="Unassembled WGS sequence"/>
</dbReference>
<dbReference type="eggNOG" id="KOG2793">
    <property type="taxonomic scope" value="Eukaryota"/>
</dbReference>
<dbReference type="GeneID" id="19946667"/>
<dbReference type="VEuPathDB" id="FungiDB:SDRG_05940"/>
<dbReference type="Gene3D" id="3.40.50.150">
    <property type="entry name" value="Vaccinia Virus protein VP39"/>
    <property type="match status" value="1"/>
</dbReference>
<dbReference type="SUPFAM" id="SSF53335">
    <property type="entry name" value="S-adenosyl-L-methionine-dependent methyltransferases"/>
    <property type="match status" value="1"/>
</dbReference>